<evidence type="ECO:0000313" key="5">
    <source>
        <dbReference type="Proteomes" id="UP001209570"/>
    </source>
</evidence>
<feature type="transmembrane region" description="Helical" evidence="2">
    <location>
        <begin position="268"/>
        <end position="287"/>
    </location>
</feature>
<dbReference type="PROSITE" id="PS51257">
    <property type="entry name" value="PROKAR_LIPOPROTEIN"/>
    <property type="match status" value="1"/>
</dbReference>
<keyword evidence="5" id="KW-1185">Reference proteome</keyword>
<dbReference type="AlphaFoldDB" id="A0AAD5QB18"/>
<feature type="chain" id="PRO_5042110638" evidence="3">
    <location>
        <begin position="22"/>
        <end position="772"/>
    </location>
</feature>
<comment type="caution">
    <text evidence="4">The sequence shown here is derived from an EMBL/GenBank/DDBJ whole genome shotgun (WGS) entry which is preliminary data.</text>
</comment>
<proteinExistence type="predicted"/>
<feature type="transmembrane region" description="Helical" evidence="2">
    <location>
        <begin position="590"/>
        <end position="612"/>
    </location>
</feature>
<feature type="compositionally biased region" description="Low complexity" evidence="1">
    <location>
        <begin position="173"/>
        <end position="184"/>
    </location>
</feature>
<evidence type="ECO:0000313" key="4">
    <source>
        <dbReference type="EMBL" id="KAJ0401332.1"/>
    </source>
</evidence>
<feature type="transmembrane region" description="Helical" evidence="2">
    <location>
        <begin position="294"/>
        <end position="316"/>
    </location>
</feature>
<sequence>MVKLFTQFLLVAASCLAAVNAGDYGTTPTPAPSVPTFAPTPAPTKLTCSIDTTIPTKCDGSDGWYPVSVIGRGVYCAKGPVCVADVKAGNCPAAQANLPFGSHCEKISDGGIYGCKPNTSCGDQESEEAPTPALTPEATPKRCDVATDAPTPQTSEKAPVPTTATPPSPVVTPGPTQTPEDAPAPTTPAPTPAPTSGPAPTPAPTPCVSTPSHDGARRPELTASAAVYYTVVPRGSPPTIDPTRTLKSVLLSRSAERLFNNLVRRHRIAVGVAYIVGFVLRGVSVLGPDGNGHWLAPISLIVQLPAMLGVVLAFRVALCRHLIRTFDFWFYLAANSLWASCLAVYFQDMRIAVIPMMWIDVQNGTLLDAFLHDFYGIVRAAWVACAFLLTLLATVSLGLIADIHDVRIWSTPHRQVRVKDLLLNGVATTVVLVLRIIYRKRAVLRSQVCSAQSVECISYRWPLRLEASAQAPSARRISQRRAEFHPQKMQLRVVAQPGVYKASRVLGATLFPRCFDPSRERSTSQLVGFRVLGLVGLGSTVILFALPPSTLSGRQQDIVVAAAFTASLCFCGGVLGFTQLGLLRRLWLSFDFVFVALQLMAVHICVADLFRWRLASTLAVLSCALWMLTVLSLDALTPLARRTLGLRDIGALAVPVLLLFQAAIVVLALELSLWDSRGLQDRRFLDLTVLGRRLEFFVAPFLLSRLTTVGLWCARTLWRVATRESDDDLFFLLGNVEFDAAHQRRRQPRSNVEPMPTVELVAVTKPPQRELS</sequence>
<feature type="compositionally biased region" description="Pro residues" evidence="1">
    <location>
        <begin position="185"/>
        <end position="205"/>
    </location>
</feature>
<feature type="transmembrane region" description="Helical" evidence="2">
    <location>
        <begin position="328"/>
        <end position="346"/>
    </location>
</feature>
<reference evidence="4" key="1">
    <citation type="submission" date="2021-12" db="EMBL/GenBank/DDBJ databases">
        <title>Prjna785345.</title>
        <authorList>
            <person name="Rujirawat T."/>
            <person name="Krajaejun T."/>
        </authorList>
    </citation>
    <scope>NUCLEOTIDE SEQUENCE</scope>
    <source>
        <strain evidence="4">Pi057C3</strain>
    </source>
</reference>
<evidence type="ECO:0000256" key="2">
    <source>
        <dbReference type="SAM" id="Phobius"/>
    </source>
</evidence>
<feature type="transmembrane region" description="Helical" evidence="2">
    <location>
        <begin position="649"/>
        <end position="674"/>
    </location>
</feature>
<protein>
    <submittedName>
        <fullName evidence="4">Uncharacterized protein</fullName>
    </submittedName>
</protein>
<dbReference type="PRINTS" id="PR01217">
    <property type="entry name" value="PRICHEXTENSN"/>
</dbReference>
<dbReference type="EMBL" id="JAKCXM010000131">
    <property type="protein sequence ID" value="KAJ0401332.1"/>
    <property type="molecule type" value="Genomic_DNA"/>
</dbReference>
<keyword evidence="2" id="KW-0472">Membrane</keyword>
<feature type="transmembrane region" description="Helical" evidence="2">
    <location>
        <begin position="558"/>
        <end position="578"/>
    </location>
</feature>
<name>A0AAD5QB18_PYTIN</name>
<keyword evidence="2" id="KW-0812">Transmembrane</keyword>
<feature type="transmembrane region" description="Helical" evidence="2">
    <location>
        <begin position="527"/>
        <end position="546"/>
    </location>
</feature>
<evidence type="ECO:0000256" key="1">
    <source>
        <dbReference type="SAM" id="MobiDB-lite"/>
    </source>
</evidence>
<accession>A0AAD5QB18</accession>
<dbReference type="Proteomes" id="UP001209570">
    <property type="component" value="Unassembled WGS sequence"/>
</dbReference>
<feature type="transmembrane region" description="Helical" evidence="2">
    <location>
        <begin position="421"/>
        <end position="438"/>
    </location>
</feature>
<keyword evidence="2" id="KW-1133">Transmembrane helix</keyword>
<keyword evidence="3" id="KW-0732">Signal</keyword>
<gene>
    <name evidence="4" type="ORF">P43SY_007901</name>
</gene>
<feature type="transmembrane region" description="Helical" evidence="2">
    <location>
        <begin position="380"/>
        <end position="401"/>
    </location>
</feature>
<feature type="signal peptide" evidence="3">
    <location>
        <begin position="1"/>
        <end position="21"/>
    </location>
</feature>
<organism evidence="4 5">
    <name type="scientific">Pythium insidiosum</name>
    <name type="common">Pythiosis disease agent</name>
    <dbReference type="NCBI Taxonomy" id="114742"/>
    <lineage>
        <taxon>Eukaryota</taxon>
        <taxon>Sar</taxon>
        <taxon>Stramenopiles</taxon>
        <taxon>Oomycota</taxon>
        <taxon>Peronosporomycetes</taxon>
        <taxon>Pythiales</taxon>
        <taxon>Pythiaceae</taxon>
        <taxon>Pythium</taxon>
    </lineage>
</organism>
<feature type="region of interest" description="Disordered" evidence="1">
    <location>
        <begin position="121"/>
        <end position="217"/>
    </location>
</feature>
<feature type="compositionally biased region" description="Low complexity" evidence="1">
    <location>
        <begin position="129"/>
        <end position="138"/>
    </location>
</feature>
<evidence type="ECO:0000256" key="3">
    <source>
        <dbReference type="SAM" id="SignalP"/>
    </source>
</evidence>
<feature type="transmembrane region" description="Helical" evidence="2">
    <location>
        <begin position="618"/>
        <end position="637"/>
    </location>
</feature>